<accession>A0ABW3BS04</accession>
<feature type="signal peptide" evidence="1">
    <location>
        <begin position="1"/>
        <end position="18"/>
    </location>
</feature>
<dbReference type="EMBL" id="JBHTIB010000012">
    <property type="protein sequence ID" value="MFD0835801.1"/>
    <property type="molecule type" value="Genomic_DNA"/>
</dbReference>
<name>A0ABW3BS04_9FLAO</name>
<dbReference type="InterPro" id="IPR011652">
    <property type="entry name" value="MORN_2"/>
</dbReference>
<evidence type="ECO:0000313" key="3">
    <source>
        <dbReference type="Proteomes" id="UP001597011"/>
    </source>
</evidence>
<reference evidence="3" key="1">
    <citation type="journal article" date="2019" name="Int. J. Syst. Evol. Microbiol.">
        <title>The Global Catalogue of Microorganisms (GCM) 10K type strain sequencing project: providing services to taxonomists for standard genome sequencing and annotation.</title>
        <authorList>
            <consortium name="The Broad Institute Genomics Platform"/>
            <consortium name="The Broad Institute Genome Sequencing Center for Infectious Disease"/>
            <person name="Wu L."/>
            <person name="Ma J."/>
        </authorList>
    </citation>
    <scope>NUCLEOTIDE SEQUENCE [LARGE SCALE GENOMIC DNA]</scope>
    <source>
        <strain evidence="3">CCUG 60529</strain>
    </source>
</reference>
<proteinExistence type="predicted"/>
<evidence type="ECO:0000256" key="1">
    <source>
        <dbReference type="SAM" id="SignalP"/>
    </source>
</evidence>
<dbReference type="Pfam" id="PF07661">
    <property type="entry name" value="MORN_2"/>
    <property type="match status" value="3"/>
</dbReference>
<dbReference type="PANTHER" id="PTHR33706:SF1">
    <property type="entry name" value="TPR REPEAT PROTEIN"/>
    <property type="match status" value="1"/>
</dbReference>
<gene>
    <name evidence="2" type="ORF">ACFQ0I_08510</name>
</gene>
<dbReference type="SUPFAM" id="SSF82185">
    <property type="entry name" value="Histone H3 K4-specific methyltransferase SET7/9 N-terminal domain"/>
    <property type="match status" value="1"/>
</dbReference>
<keyword evidence="1" id="KW-0732">Signal</keyword>
<organism evidence="2 3">
    <name type="scientific">Mariniflexile aquimaris</name>
    <dbReference type="NCBI Taxonomy" id="881009"/>
    <lineage>
        <taxon>Bacteria</taxon>
        <taxon>Pseudomonadati</taxon>
        <taxon>Bacteroidota</taxon>
        <taxon>Flavobacteriia</taxon>
        <taxon>Flavobacteriales</taxon>
        <taxon>Flavobacteriaceae</taxon>
        <taxon>Mariniflexile</taxon>
    </lineage>
</organism>
<protein>
    <submittedName>
        <fullName evidence="2">Toxin-antitoxin system YwqK family antitoxin</fullName>
    </submittedName>
</protein>
<keyword evidence="3" id="KW-1185">Reference proteome</keyword>
<dbReference type="Proteomes" id="UP001597011">
    <property type="component" value="Unassembled WGS sequence"/>
</dbReference>
<dbReference type="Gene3D" id="2.20.110.10">
    <property type="entry name" value="Histone H3 K4-specific methyltransferase SET7/9 N-terminal domain"/>
    <property type="match status" value="3"/>
</dbReference>
<feature type="chain" id="PRO_5046872600" evidence="1">
    <location>
        <begin position="19"/>
        <end position="233"/>
    </location>
</feature>
<evidence type="ECO:0000313" key="2">
    <source>
        <dbReference type="EMBL" id="MFD0835801.1"/>
    </source>
</evidence>
<dbReference type="PANTHER" id="PTHR33706">
    <property type="entry name" value="MORN VARIANT REPEAT PROTEIN"/>
    <property type="match status" value="1"/>
</dbReference>
<sequence length="233" mass="26737">MKTAFATLFLLVSTVVFSQEINQLDASGKRHGVWKKTFDNSNVLRYEGAFLHGKEVGLFKFYLNVKNKAVLSATKEFSENDNRAYVKFLASTGKVISEGTMDGKKYVGEWKYYQKSNNKLLIVEHYTDAGVLDGERLVYYPNGQVAEKQFYKNGLKDGVFTRYTDKNVVLEELVYVNGELHGYSKYYSPKGELIIEGAYKKGKKEGVWKYYENGKLKEEKDLSETPKYIKKTP</sequence>
<comment type="caution">
    <text evidence="2">The sequence shown here is derived from an EMBL/GenBank/DDBJ whole genome shotgun (WGS) entry which is preliminary data.</text>
</comment>
<dbReference type="RefSeq" id="WP_379941239.1">
    <property type="nucleotide sequence ID" value="NZ_JBHTIB010000012.1"/>
</dbReference>